<name>A0A645GJK3_9ZZZZ</name>
<dbReference type="InterPro" id="IPR003594">
    <property type="entry name" value="HATPase_dom"/>
</dbReference>
<accession>A0A645GJK3</accession>
<organism evidence="5">
    <name type="scientific">bioreactor metagenome</name>
    <dbReference type="NCBI Taxonomy" id="1076179"/>
    <lineage>
        <taxon>unclassified sequences</taxon>
        <taxon>metagenomes</taxon>
        <taxon>ecological metagenomes</taxon>
    </lineage>
</organism>
<keyword evidence="2 5" id="KW-0808">Transferase</keyword>
<evidence type="ECO:0000313" key="5">
    <source>
        <dbReference type="EMBL" id="MPN26009.1"/>
    </source>
</evidence>
<evidence type="ECO:0000256" key="2">
    <source>
        <dbReference type="ARBA" id="ARBA00022679"/>
    </source>
</evidence>
<dbReference type="PANTHER" id="PTHR40448">
    <property type="entry name" value="TWO-COMPONENT SENSOR HISTIDINE KINASE"/>
    <property type="match status" value="1"/>
</dbReference>
<evidence type="ECO:0000259" key="4">
    <source>
        <dbReference type="SMART" id="SM00387"/>
    </source>
</evidence>
<gene>
    <name evidence="5" type="primary">citS_8</name>
    <name evidence="5" type="ORF">SDC9_173431</name>
</gene>
<protein>
    <submittedName>
        <fullName evidence="5">Sensor protein CitS</fullName>
        <ecNumber evidence="5">2.7.13.3</ecNumber>
    </submittedName>
</protein>
<dbReference type="Gene3D" id="1.10.287.130">
    <property type="match status" value="1"/>
</dbReference>
<dbReference type="PANTHER" id="PTHR40448:SF1">
    <property type="entry name" value="TWO-COMPONENT SENSOR HISTIDINE KINASE"/>
    <property type="match status" value="1"/>
</dbReference>
<dbReference type="AlphaFoldDB" id="A0A645GJK3"/>
<dbReference type="Pfam" id="PF14689">
    <property type="entry name" value="SPOB_a"/>
    <property type="match status" value="1"/>
</dbReference>
<keyword evidence="3" id="KW-0418">Kinase</keyword>
<comment type="caution">
    <text evidence="5">The sequence shown here is derived from an EMBL/GenBank/DDBJ whole genome shotgun (WGS) entry which is preliminary data.</text>
</comment>
<dbReference type="SUPFAM" id="SSF55874">
    <property type="entry name" value="ATPase domain of HSP90 chaperone/DNA topoisomerase II/histidine kinase"/>
    <property type="match status" value="1"/>
</dbReference>
<sequence>MVEQNQIYRQHHHDLKNHLTVVLGLLQLGKYTDLKEYLESYLRTVNDTMLKIETGMDEIDVLLSAKVNEAKRKDTQVDLIIGNYIKSSRKNILDLVEILGNIINNALEAVQELDPDERMIKLTFQKDPLDYIFECTNALPKSSPNSPELFLQEGFSTKQGEGRGNGLFIVKRLSERLGGSVTIDTSERQFRIKVEIPRHKLEEG</sequence>
<dbReference type="InterPro" id="IPR036890">
    <property type="entry name" value="HATPase_C_sf"/>
</dbReference>
<dbReference type="InterPro" id="IPR039506">
    <property type="entry name" value="SPOB_a"/>
</dbReference>
<dbReference type="EC" id="2.7.13.3" evidence="5"/>
<dbReference type="GO" id="GO:0042802">
    <property type="term" value="F:identical protein binding"/>
    <property type="evidence" value="ECO:0007669"/>
    <property type="project" value="TreeGrafter"/>
</dbReference>
<evidence type="ECO:0000256" key="3">
    <source>
        <dbReference type="ARBA" id="ARBA00022777"/>
    </source>
</evidence>
<keyword evidence="1" id="KW-0597">Phosphoprotein</keyword>
<dbReference type="InterPro" id="IPR032834">
    <property type="entry name" value="NatK-like_C"/>
</dbReference>
<dbReference type="InterPro" id="IPR016120">
    <property type="entry name" value="Sig_transdc_His_kin_SpoOB"/>
</dbReference>
<dbReference type="GO" id="GO:0000155">
    <property type="term" value="F:phosphorelay sensor kinase activity"/>
    <property type="evidence" value="ECO:0007669"/>
    <property type="project" value="InterPro"/>
</dbReference>
<dbReference type="SUPFAM" id="SSF55890">
    <property type="entry name" value="Sporulation response regulatory protein Spo0B"/>
    <property type="match status" value="1"/>
</dbReference>
<dbReference type="Pfam" id="PF14501">
    <property type="entry name" value="HATPase_c_5"/>
    <property type="match status" value="1"/>
</dbReference>
<evidence type="ECO:0000256" key="1">
    <source>
        <dbReference type="ARBA" id="ARBA00022553"/>
    </source>
</evidence>
<dbReference type="EMBL" id="VSSQ01075397">
    <property type="protein sequence ID" value="MPN26009.1"/>
    <property type="molecule type" value="Genomic_DNA"/>
</dbReference>
<reference evidence="5" key="1">
    <citation type="submission" date="2019-08" db="EMBL/GenBank/DDBJ databases">
        <authorList>
            <person name="Kucharzyk K."/>
            <person name="Murdoch R.W."/>
            <person name="Higgins S."/>
            <person name="Loffler F."/>
        </authorList>
    </citation>
    <scope>NUCLEOTIDE SEQUENCE</scope>
</reference>
<proteinExistence type="predicted"/>
<dbReference type="SMART" id="SM00387">
    <property type="entry name" value="HATPase_c"/>
    <property type="match status" value="1"/>
</dbReference>
<feature type="domain" description="Histidine kinase/HSP90-like ATPase" evidence="4">
    <location>
        <begin position="90"/>
        <end position="200"/>
    </location>
</feature>
<dbReference type="Gene3D" id="3.30.565.10">
    <property type="entry name" value="Histidine kinase-like ATPase, C-terminal domain"/>
    <property type="match status" value="1"/>
</dbReference>